<sequence>MMNWSDSLSRRLAERRGTSLWRSRQVHQGADGRLLSTPDGQYLNFSSNDYLGLSRHPRIIAAWQQGAEQYGVGSGGSGHVTGYTQAHDTLEQQLAEWLGYSRALLFISGYAANQGVIAALMEKADRIIADRLSHASLMEAAMHSPAQLRRFLHNDVDSLQHHLAKACAGKTLVVTEGIFSMDGDCAPLEAIAQQARSTGSWLMVDDAHGIGIHGDEGRGSCWVQDVKPEILVVTFGKAFGLSGAAILCDGQTAEYLLQFARHLIYSTSMPPAQAVALSEAVQQIRAGDELRQMLHNNIRYFRHEAQHLPFALMDSGTAIQPLIIGDNQQAIALSQRLKQKNLWVKAILPPTVPPESARLRITLTASHTRQDIDLLLAALWEAQHGSGG</sequence>
<evidence type="ECO:0000256" key="6">
    <source>
        <dbReference type="ARBA" id="ARBA00022756"/>
    </source>
</evidence>
<feature type="binding site" evidence="9">
    <location>
        <position position="234"/>
    </location>
    <ligand>
        <name>pyridoxal 5'-phosphate</name>
        <dbReference type="ChEBI" id="CHEBI:597326"/>
    </ligand>
</feature>
<evidence type="ECO:0000313" key="12">
    <source>
        <dbReference type="EMBL" id="OTA21547.1"/>
    </source>
</evidence>
<dbReference type="InterPro" id="IPR050087">
    <property type="entry name" value="AON_synthase_class-II"/>
</dbReference>
<dbReference type="Proteomes" id="UP000194204">
    <property type="component" value="Unassembled WGS sequence"/>
</dbReference>
<dbReference type="HAMAP" id="MF_01693">
    <property type="entry name" value="BioF_aminotrans_2"/>
    <property type="match status" value="1"/>
</dbReference>
<comment type="subunit">
    <text evidence="4 9">Homodimer.</text>
</comment>
<proteinExistence type="inferred from homology"/>
<evidence type="ECO:0000313" key="13">
    <source>
        <dbReference type="Proteomes" id="UP000194204"/>
    </source>
</evidence>
<evidence type="ECO:0000256" key="1">
    <source>
        <dbReference type="ARBA" id="ARBA00001933"/>
    </source>
</evidence>
<dbReference type="InterPro" id="IPR022834">
    <property type="entry name" value="AONS_Proteobacteria"/>
</dbReference>
<evidence type="ECO:0000256" key="8">
    <source>
        <dbReference type="ARBA" id="ARBA00047715"/>
    </source>
</evidence>
<dbReference type="InterPro" id="IPR004723">
    <property type="entry name" value="AONS_Archaea/Proteobacteria"/>
</dbReference>
<reference evidence="12 13" key="1">
    <citation type="submission" date="2017-01" db="EMBL/GenBank/DDBJ databases">
        <title>Deconstructing symbiosis and pathogenesis requirements using a combined genomic-metabolomic approach.</title>
        <authorList>
            <person name="Tobias N.J."/>
            <person name="Wolff H."/>
            <person name="Djahanschiri B."/>
            <person name="Ebersberger I."/>
            <person name="Bode H.B."/>
        </authorList>
    </citation>
    <scope>NUCLEOTIDE SEQUENCE [LARGE SCALE GENOMIC DNA]</scope>
    <source>
        <strain evidence="12 13">DSM 4764</strain>
    </source>
</reference>
<comment type="caution">
    <text evidence="12">The sequence shown here is derived from an EMBL/GenBank/DDBJ whole genome shotgun (WGS) entry which is preliminary data.</text>
</comment>
<name>A0A1Y2ST44_9GAMM</name>
<comment type="similarity">
    <text evidence="3 9">Belongs to the class-II pyridoxal-phosphate-dependent aminotransferase family. BioF subfamily.</text>
</comment>
<evidence type="ECO:0000256" key="7">
    <source>
        <dbReference type="ARBA" id="ARBA00022898"/>
    </source>
</evidence>
<dbReference type="Gene3D" id="3.40.640.10">
    <property type="entry name" value="Type I PLP-dependent aspartate aminotransferase-like (Major domain)"/>
    <property type="match status" value="1"/>
</dbReference>
<dbReference type="SUPFAM" id="SSF53383">
    <property type="entry name" value="PLP-dependent transferases"/>
    <property type="match status" value="1"/>
</dbReference>
<keyword evidence="5 9" id="KW-0808">Transferase</keyword>
<evidence type="ECO:0000256" key="9">
    <source>
        <dbReference type="HAMAP-Rule" id="MF_01693"/>
    </source>
</evidence>
<feature type="binding site" evidence="9">
    <location>
        <begin position="109"/>
        <end position="110"/>
    </location>
    <ligand>
        <name>pyridoxal 5'-phosphate</name>
        <dbReference type="ChEBI" id="CHEBI:597326"/>
    </ligand>
</feature>
<dbReference type="UniPathway" id="UPA00078"/>
<feature type="binding site" evidence="9">
    <location>
        <position position="134"/>
    </location>
    <ligand>
        <name>substrate</name>
    </ligand>
</feature>
<keyword evidence="7 9" id="KW-0663">Pyridoxal phosphate</keyword>
<gene>
    <name evidence="9" type="primary">bioF</name>
    <name evidence="12" type="ORF">Xbed_00293</name>
</gene>
<comment type="cofactor">
    <cofactor evidence="1 9 10">
        <name>pyridoxal 5'-phosphate</name>
        <dbReference type="ChEBI" id="CHEBI:597326"/>
    </cofactor>
</comment>
<dbReference type="CDD" id="cd06454">
    <property type="entry name" value="KBL_like"/>
    <property type="match status" value="1"/>
</dbReference>
<comment type="pathway">
    <text evidence="2 9">Cofactor biosynthesis; biotin biosynthesis.</text>
</comment>
<feature type="domain" description="Aminotransferase class I/classII large" evidence="11">
    <location>
        <begin position="42"/>
        <end position="379"/>
    </location>
</feature>
<evidence type="ECO:0000256" key="10">
    <source>
        <dbReference type="PIRSR" id="PIRSR604723-51"/>
    </source>
</evidence>
<dbReference type="PROSITE" id="PS00599">
    <property type="entry name" value="AA_TRANSFER_CLASS_2"/>
    <property type="match status" value="1"/>
</dbReference>
<feature type="binding site" evidence="9">
    <location>
        <position position="22"/>
    </location>
    <ligand>
        <name>substrate</name>
    </ligand>
</feature>
<protein>
    <recommendedName>
        <fullName evidence="9">8-amino-7-oxononanoate synthase</fullName>
        <shortName evidence="9">AONS</shortName>
        <ecNumber evidence="9">2.3.1.47</ecNumber>
    </recommendedName>
    <alternativeName>
        <fullName evidence="9">7-keto-8-amino-pelargonic acid synthase</fullName>
        <shortName evidence="9">7-KAP synthase</shortName>
        <shortName evidence="9">KAPA synthase</shortName>
    </alternativeName>
    <alternativeName>
        <fullName evidence="9">8-amino-7-ketopelargonate synthase</fullName>
    </alternativeName>
</protein>
<organism evidence="12 13">
    <name type="scientific">Xenorhabdus beddingii</name>
    <dbReference type="NCBI Taxonomy" id="40578"/>
    <lineage>
        <taxon>Bacteria</taxon>
        <taxon>Pseudomonadati</taxon>
        <taxon>Pseudomonadota</taxon>
        <taxon>Gammaproteobacteria</taxon>
        <taxon>Enterobacterales</taxon>
        <taxon>Morganellaceae</taxon>
        <taxon>Xenorhabdus</taxon>
    </lineage>
</organism>
<dbReference type="GO" id="GO:0030170">
    <property type="term" value="F:pyridoxal phosphate binding"/>
    <property type="evidence" value="ECO:0007669"/>
    <property type="project" value="UniProtKB-UniRule"/>
</dbReference>
<dbReference type="InterPro" id="IPR015421">
    <property type="entry name" value="PyrdxlP-dep_Trfase_major"/>
</dbReference>
<feature type="binding site" evidence="9">
    <location>
        <position position="351"/>
    </location>
    <ligand>
        <name>substrate</name>
    </ligand>
</feature>
<evidence type="ECO:0000256" key="2">
    <source>
        <dbReference type="ARBA" id="ARBA00004746"/>
    </source>
</evidence>
<dbReference type="InterPro" id="IPR015424">
    <property type="entry name" value="PyrdxlP-dep_Trfase"/>
</dbReference>
<dbReference type="NCBIfam" id="TIGR00858">
    <property type="entry name" value="bioF"/>
    <property type="match status" value="1"/>
</dbReference>
<dbReference type="PANTHER" id="PTHR13693">
    <property type="entry name" value="CLASS II AMINOTRANSFERASE/8-AMINO-7-OXONONANOATE SYNTHASE"/>
    <property type="match status" value="1"/>
</dbReference>
<dbReference type="InterPro" id="IPR015422">
    <property type="entry name" value="PyrdxlP-dep_Trfase_small"/>
</dbReference>
<dbReference type="EC" id="2.3.1.47" evidence="9"/>
<dbReference type="AlphaFoldDB" id="A0A1Y2ST44"/>
<feature type="binding site" evidence="9">
    <location>
        <position position="208"/>
    </location>
    <ligand>
        <name>pyridoxal 5'-phosphate</name>
        <dbReference type="ChEBI" id="CHEBI:597326"/>
    </ligand>
</feature>
<evidence type="ECO:0000256" key="5">
    <source>
        <dbReference type="ARBA" id="ARBA00022679"/>
    </source>
</evidence>
<evidence type="ECO:0000256" key="4">
    <source>
        <dbReference type="ARBA" id="ARBA00011738"/>
    </source>
</evidence>
<dbReference type="Gene3D" id="3.90.1150.10">
    <property type="entry name" value="Aspartate Aminotransferase, domain 1"/>
    <property type="match status" value="1"/>
</dbReference>
<keyword evidence="13" id="KW-1185">Reference proteome</keyword>
<evidence type="ECO:0000256" key="3">
    <source>
        <dbReference type="ARBA" id="ARBA00010008"/>
    </source>
</evidence>
<evidence type="ECO:0000259" key="11">
    <source>
        <dbReference type="Pfam" id="PF00155"/>
    </source>
</evidence>
<dbReference type="STRING" id="40578.Xbed_00293"/>
<comment type="catalytic activity">
    <reaction evidence="8 9">
        <text>6-carboxyhexanoyl-[ACP] + L-alanine + H(+) = (8S)-8-amino-7-oxononanoate + holo-[ACP] + CO2</text>
        <dbReference type="Rhea" id="RHEA:42288"/>
        <dbReference type="Rhea" id="RHEA-COMP:9685"/>
        <dbReference type="Rhea" id="RHEA-COMP:9955"/>
        <dbReference type="ChEBI" id="CHEBI:15378"/>
        <dbReference type="ChEBI" id="CHEBI:16526"/>
        <dbReference type="ChEBI" id="CHEBI:57972"/>
        <dbReference type="ChEBI" id="CHEBI:64479"/>
        <dbReference type="ChEBI" id="CHEBI:78846"/>
        <dbReference type="ChEBI" id="CHEBI:149468"/>
        <dbReference type="EC" id="2.3.1.47"/>
    </reaction>
</comment>
<keyword evidence="6 9" id="KW-0093">Biotin biosynthesis</keyword>
<dbReference type="GO" id="GO:0008710">
    <property type="term" value="F:8-amino-7-oxononanoate synthase activity"/>
    <property type="evidence" value="ECO:0007669"/>
    <property type="project" value="UniProtKB-UniRule"/>
</dbReference>
<feature type="modified residue" description="N6-(pyridoxal phosphate)lysine" evidence="9 10">
    <location>
        <position position="237"/>
    </location>
</feature>
<dbReference type="PANTHER" id="PTHR13693:SF100">
    <property type="entry name" value="8-AMINO-7-OXONONANOATE SYNTHASE"/>
    <property type="match status" value="1"/>
</dbReference>
<accession>A0A1Y2ST44</accession>
<feature type="binding site" evidence="9">
    <location>
        <position position="180"/>
    </location>
    <ligand>
        <name>pyridoxal 5'-phosphate</name>
        <dbReference type="ChEBI" id="CHEBI:597326"/>
    </ligand>
</feature>
<dbReference type="InterPro" id="IPR001917">
    <property type="entry name" value="Aminotrans_II_pyridoxalP_BS"/>
</dbReference>
<dbReference type="EMBL" id="MUBK01000002">
    <property type="protein sequence ID" value="OTA21547.1"/>
    <property type="molecule type" value="Genomic_DNA"/>
</dbReference>
<dbReference type="InterPro" id="IPR004839">
    <property type="entry name" value="Aminotransferase_I/II_large"/>
</dbReference>
<dbReference type="Pfam" id="PF00155">
    <property type="entry name" value="Aminotran_1_2"/>
    <property type="match status" value="1"/>
</dbReference>
<comment type="function">
    <text evidence="9">Catalyzes the decarboxylative condensation of pimeloyl-[acyl-carrier protein] and L-alanine to produce 8-amino-7-oxononanoate (AON), [acyl-carrier protein], and carbon dioxide.</text>
</comment>
<dbReference type="GO" id="GO:0009102">
    <property type="term" value="P:biotin biosynthetic process"/>
    <property type="evidence" value="ECO:0007669"/>
    <property type="project" value="UniProtKB-UniRule"/>
</dbReference>